<name>A0ABD0NZN1_CIRMR</name>
<evidence type="ECO:0000313" key="6">
    <source>
        <dbReference type="EMBL" id="KAL0167212.1"/>
    </source>
</evidence>
<organism evidence="6 7">
    <name type="scientific">Cirrhinus mrigala</name>
    <name type="common">Mrigala</name>
    <dbReference type="NCBI Taxonomy" id="683832"/>
    <lineage>
        <taxon>Eukaryota</taxon>
        <taxon>Metazoa</taxon>
        <taxon>Chordata</taxon>
        <taxon>Craniata</taxon>
        <taxon>Vertebrata</taxon>
        <taxon>Euteleostomi</taxon>
        <taxon>Actinopterygii</taxon>
        <taxon>Neopterygii</taxon>
        <taxon>Teleostei</taxon>
        <taxon>Ostariophysi</taxon>
        <taxon>Cypriniformes</taxon>
        <taxon>Cyprinidae</taxon>
        <taxon>Labeoninae</taxon>
        <taxon>Labeonini</taxon>
        <taxon>Cirrhinus</taxon>
    </lineage>
</organism>
<evidence type="ECO:0000313" key="7">
    <source>
        <dbReference type="Proteomes" id="UP001529510"/>
    </source>
</evidence>
<comment type="subcellular location">
    <subcellularLocation>
        <location evidence="1">Cytoplasm</location>
        <location evidence="1">Cytoskeleton</location>
        <location evidence="1">Microtubule organizing center</location>
        <location evidence="1">Centrosome</location>
    </subcellularLocation>
</comment>
<comment type="caution">
    <text evidence="6">The sequence shown here is derived from an EMBL/GenBank/DDBJ whole genome shotgun (WGS) entry which is preliminary data.</text>
</comment>
<dbReference type="PANTHER" id="PTHR44981:SF1">
    <property type="entry name" value="A-KINASE ANCHOR PROTEIN 9"/>
    <property type="match status" value="1"/>
</dbReference>
<proteinExistence type="predicted"/>
<feature type="non-terminal residue" evidence="6">
    <location>
        <position position="1"/>
    </location>
</feature>
<feature type="region of interest" description="Disordered" evidence="5">
    <location>
        <begin position="22"/>
        <end position="98"/>
    </location>
</feature>
<evidence type="ECO:0000256" key="2">
    <source>
        <dbReference type="ARBA" id="ARBA00022490"/>
    </source>
</evidence>
<keyword evidence="2" id="KW-0963">Cytoplasm</keyword>
<dbReference type="PANTHER" id="PTHR44981">
    <property type="entry name" value="PERICENTRIN-LIKE PROTEIN, ISOFORM F"/>
    <property type="match status" value="1"/>
</dbReference>
<evidence type="ECO:0000256" key="1">
    <source>
        <dbReference type="ARBA" id="ARBA00004300"/>
    </source>
</evidence>
<keyword evidence="4" id="KW-0206">Cytoskeleton</keyword>
<dbReference type="GO" id="GO:0005813">
    <property type="term" value="C:centrosome"/>
    <property type="evidence" value="ECO:0007669"/>
    <property type="project" value="UniProtKB-SubCell"/>
</dbReference>
<feature type="non-terminal residue" evidence="6">
    <location>
        <position position="160"/>
    </location>
</feature>
<dbReference type="Proteomes" id="UP001529510">
    <property type="component" value="Unassembled WGS sequence"/>
</dbReference>
<sequence length="160" mass="17719">VRDASIVELKDKVQELQTALAKSSEELLLQQPPSQPKKKGDNREHHGTDRSADARKDKPSVPRANSTEQSEGSSSANGTRGPSRVDACAQTEPSGAEEVEEMMAGYEEKIGQMQELHAAEIMDMEARHIAESESLKRENQQLEDECRALRDAVHKLRTAE</sequence>
<gene>
    <name evidence="6" type="ORF">M9458_039056</name>
</gene>
<feature type="compositionally biased region" description="Basic and acidic residues" evidence="5">
    <location>
        <begin position="38"/>
        <end position="60"/>
    </location>
</feature>
<keyword evidence="3" id="KW-0175">Coiled coil</keyword>
<accession>A0ABD0NZN1</accession>
<protein>
    <submittedName>
        <fullName evidence="6">Uncharacterized protein</fullName>
    </submittedName>
</protein>
<evidence type="ECO:0000256" key="4">
    <source>
        <dbReference type="ARBA" id="ARBA00023212"/>
    </source>
</evidence>
<feature type="compositionally biased region" description="Polar residues" evidence="5">
    <location>
        <begin position="63"/>
        <end position="80"/>
    </location>
</feature>
<evidence type="ECO:0000256" key="3">
    <source>
        <dbReference type="ARBA" id="ARBA00023054"/>
    </source>
</evidence>
<dbReference type="InterPro" id="IPR028745">
    <property type="entry name" value="AKAP9/Pericentrin"/>
</dbReference>
<reference evidence="6 7" key="1">
    <citation type="submission" date="2024-05" db="EMBL/GenBank/DDBJ databases">
        <title>Genome sequencing and assembly of Indian major carp, Cirrhinus mrigala (Hamilton, 1822).</title>
        <authorList>
            <person name="Mohindra V."/>
            <person name="Chowdhury L.M."/>
            <person name="Lal K."/>
            <person name="Jena J.K."/>
        </authorList>
    </citation>
    <scope>NUCLEOTIDE SEQUENCE [LARGE SCALE GENOMIC DNA]</scope>
    <source>
        <strain evidence="6">CM1030</strain>
        <tissue evidence="6">Blood</tissue>
    </source>
</reference>
<keyword evidence="7" id="KW-1185">Reference proteome</keyword>
<dbReference type="EMBL" id="JAMKFB020000019">
    <property type="protein sequence ID" value="KAL0167212.1"/>
    <property type="molecule type" value="Genomic_DNA"/>
</dbReference>
<dbReference type="AlphaFoldDB" id="A0ABD0NZN1"/>
<evidence type="ECO:0000256" key="5">
    <source>
        <dbReference type="SAM" id="MobiDB-lite"/>
    </source>
</evidence>